<gene>
    <name evidence="1" type="ORF">GZH47_19525</name>
</gene>
<dbReference type="EMBL" id="CP048286">
    <property type="protein sequence ID" value="QHW35182.1"/>
    <property type="molecule type" value="Genomic_DNA"/>
</dbReference>
<accession>A0A6C0PCS4</accession>
<dbReference type="KEGG" id="prz:GZH47_19525"/>
<proteinExistence type="predicted"/>
<dbReference type="AlphaFoldDB" id="A0A6C0PCS4"/>
<dbReference type="Proteomes" id="UP000479114">
    <property type="component" value="Chromosome"/>
</dbReference>
<reference evidence="1 2" key="1">
    <citation type="submission" date="2020-02" db="EMBL/GenBank/DDBJ databases">
        <title>Paenibacillus sp. nov., isolated from rhizosphere soil of tomato.</title>
        <authorList>
            <person name="Weon H.-Y."/>
            <person name="Lee S.A."/>
        </authorList>
    </citation>
    <scope>NUCLEOTIDE SEQUENCE [LARGE SCALE GENOMIC DNA]</scope>
    <source>
        <strain evidence="1 2">14171R-81</strain>
    </source>
</reference>
<protein>
    <submittedName>
        <fullName evidence="1">Uncharacterized protein</fullName>
    </submittedName>
</protein>
<evidence type="ECO:0000313" key="2">
    <source>
        <dbReference type="Proteomes" id="UP000479114"/>
    </source>
</evidence>
<organism evidence="1 2">
    <name type="scientific">Paenibacillus rhizovicinus</name>
    <dbReference type="NCBI Taxonomy" id="2704463"/>
    <lineage>
        <taxon>Bacteria</taxon>
        <taxon>Bacillati</taxon>
        <taxon>Bacillota</taxon>
        <taxon>Bacilli</taxon>
        <taxon>Bacillales</taxon>
        <taxon>Paenibacillaceae</taxon>
        <taxon>Paenibacillus</taxon>
    </lineage>
</organism>
<name>A0A6C0PCS4_9BACL</name>
<keyword evidence="2" id="KW-1185">Reference proteome</keyword>
<sequence>MSRSFKKTPVCKDPCSKWMKRQASKAVRRYDADLNAGGGYRKVFCSWNLCDYRFIQTKQQAALEWERDIAYRRHTLEQALMNWHKYYRRK</sequence>
<evidence type="ECO:0000313" key="1">
    <source>
        <dbReference type="EMBL" id="QHW35182.1"/>
    </source>
</evidence>